<dbReference type="SUPFAM" id="SSF46689">
    <property type="entry name" value="Homeodomain-like"/>
    <property type="match status" value="1"/>
</dbReference>
<dbReference type="PANTHER" id="PTHR30055">
    <property type="entry name" value="HTH-TYPE TRANSCRIPTIONAL REGULATOR RUTR"/>
    <property type="match status" value="1"/>
</dbReference>
<dbReference type="FunFam" id="1.10.10.60:FF:000141">
    <property type="entry name" value="TetR family transcriptional regulator"/>
    <property type="match status" value="1"/>
</dbReference>
<evidence type="ECO:0000313" key="7">
    <source>
        <dbReference type="EMBL" id="QIU79679.1"/>
    </source>
</evidence>
<dbReference type="PROSITE" id="PS50977">
    <property type="entry name" value="HTH_TETR_2"/>
    <property type="match status" value="1"/>
</dbReference>
<dbReference type="Pfam" id="PF00440">
    <property type="entry name" value="TetR_N"/>
    <property type="match status" value="1"/>
</dbReference>
<organism evidence="6">
    <name type="scientific">Vibrio parahaemolyticus</name>
    <dbReference type="NCBI Taxonomy" id="670"/>
    <lineage>
        <taxon>Bacteria</taxon>
        <taxon>Pseudomonadati</taxon>
        <taxon>Pseudomonadota</taxon>
        <taxon>Gammaproteobacteria</taxon>
        <taxon>Vibrionales</taxon>
        <taxon>Vibrionaceae</taxon>
        <taxon>Vibrio</taxon>
    </lineage>
</organism>
<dbReference type="PRINTS" id="PR00455">
    <property type="entry name" value="HTHTETR"/>
</dbReference>
<dbReference type="InterPro" id="IPR050109">
    <property type="entry name" value="HTH-type_TetR-like_transc_reg"/>
</dbReference>
<dbReference type="Gene3D" id="1.10.357.10">
    <property type="entry name" value="Tetracycline Repressor, domain 2"/>
    <property type="match status" value="1"/>
</dbReference>
<keyword evidence="1" id="KW-0805">Transcription regulation</keyword>
<dbReference type="InterPro" id="IPR039536">
    <property type="entry name" value="TetR_C_Proteobacteria"/>
</dbReference>
<proteinExistence type="predicted"/>
<evidence type="ECO:0000313" key="6">
    <source>
        <dbReference type="EMBL" id="QIU79670.1"/>
    </source>
</evidence>
<dbReference type="GO" id="GO:0000976">
    <property type="term" value="F:transcription cis-regulatory region binding"/>
    <property type="evidence" value="ECO:0007669"/>
    <property type="project" value="TreeGrafter"/>
</dbReference>
<dbReference type="RefSeq" id="WP_065787912.1">
    <property type="nucleotide sequence ID" value="NZ_JAKNNY010000008.1"/>
</dbReference>
<dbReference type="EMBL" id="MN939729">
    <property type="protein sequence ID" value="QIU79679.1"/>
    <property type="molecule type" value="Genomic_DNA"/>
</dbReference>
<dbReference type="PANTHER" id="PTHR30055:SF146">
    <property type="entry name" value="HTH-TYPE TRANSCRIPTIONAL DUAL REGULATOR CECR"/>
    <property type="match status" value="1"/>
</dbReference>
<keyword evidence="2 4" id="KW-0238">DNA-binding</keyword>
<name>A0A6H0JIS4_VIBPH</name>
<evidence type="ECO:0000256" key="3">
    <source>
        <dbReference type="ARBA" id="ARBA00023163"/>
    </source>
</evidence>
<keyword evidence="3" id="KW-0804">Transcription</keyword>
<dbReference type="InterPro" id="IPR001647">
    <property type="entry name" value="HTH_TetR"/>
</dbReference>
<protein>
    <submittedName>
        <fullName evidence="6">TetR/AcrR family transcriptional regulator</fullName>
    </submittedName>
</protein>
<evidence type="ECO:0000256" key="2">
    <source>
        <dbReference type="ARBA" id="ARBA00023125"/>
    </source>
</evidence>
<dbReference type="AlphaFoldDB" id="A0A6H0JIS4"/>
<dbReference type="Pfam" id="PF14246">
    <property type="entry name" value="TetR_C_7"/>
    <property type="match status" value="1"/>
</dbReference>
<sequence length="200" mass="23086">MRISTEKKRIRIIEVATDLFIEQGYKDTSLDQIVAICGGSKQTLYRYFSNKEGLFVEVLAYNTKTSLESVFQLADKQEEPLQKTLHDFAKKYLKGICSNPILSLYRIVSADFNKHDSVPNQFWQTGPQRIHQYLIDFFKCETISAQLNIQNADLACEQLLALIKLDYHNMALMGFDFPTDEELDSHTQKAVAAFLELYQR</sequence>
<dbReference type="GO" id="GO:0003700">
    <property type="term" value="F:DNA-binding transcription factor activity"/>
    <property type="evidence" value="ECO:0007669"/>
    <property type="project" value="TreeGrafter"/>
</dbReference>
<dbReference type="InterPro" id="IPR009057">
    <property type="entry name" value="Homeodomain-like_sf"/>
</dbReference>
<dbReference type="Gene3D" id="1.10.10.60">
    <property type="entry name" value="Homeodomain-like"/>
    <property type="match status" value="1"/>
</dbReference>
<evidence type="ECO:0000256" key="1">
    <source>
        <dbReference type="ARBA" id="ARBA00023015"/>
    </source>
</evidence>
<dbReference type="EMBL" id="MN939728">
    <property type="protein sequence ID" value="QIU79670.1"/>
    <property type="molecule type" value="Genomic_DNA"/>
</dbReference>
<feature type="DNA-binding region" description="H-T-H motif" evidence="4">
    <location>
        <begin position="29"/>
        <end position="48"/>
    </location>
</feature>
<accession>A0A6H0JIS4</accession>
<reference evidence="6" key="1">
    <citation type="submission" date="2020-01" db="EMBL/GenBank/DDBJ databases">
        <authorList>
            <person name="Wu C."/>
            <person name="Zhao Z."/>
        </authorList>
    </citation>
    <scope>NUCLEOTIDE SEQUENCE</scope>
    <source>
        <strain evidence="6">HN335</strain>
        <strain evidence="7">HN361</strain>
    </source>
</reference>
<feature type="domain" description="HTH tetR-type" evidence="5">
    <location>
        <begin position="6"/>
        <end position="66"/>
    </location>
</feature>
<evidence type="ECO:0000259" key="5">
    <source>
        <dbReference type="PROSITE" id="PS50977"/>
    </source>
</evidence>
<evidence type="ECO:0000256" key="4">
    <source>
        <dbReference type="PROSITE-ProRule" id="PRU00335"/>
    </source>
</evidence>